<dbReference type="EMBL" id="JAQQLF010000002">
    <property type="protein sequence ID" value="MDC7716034.1"/>
    <property type="molecule type" value="Genomic_DNA"/>
</dbReference>
<evidence type="ECO:0000313" key="2">
    <source>
        <dbReference type="EMBL" id="MDC7716034.1"/>
    </source>
</evidence>
<evidence type="ECO:0000313" key="3">
    <source>
        <dbReference type="Proteomes" id="UP001219956"/>
    </source>
</evidence>
<accession>A0ABT5IU23</accession>
<protein>
    <submittedName>
        <fullName evidence="2">SprT family zinc-dependent metalloprotease</fullName>
    </submittedName>
</protein>
<sequence>MSAKPAPLSLALPDGVVAVQLTRRPRQSVALRIRDGVVEMIAPPGLSLAALQDILAQKRDWIAGHLARQRQEDAQREQSRGQVMLAGQTLRLAVEDASRHRACIDGELLRLAGPGLQQPARLAAAVVAWLQKEARQRFCARLEAWEQRAARPLSGWALSSARSRWGSCTSQGIIRLNWRLVQAPPTVLDYVIAHELAHLRHMNHSPAFWAEVERLYPGWQPARQWLKTHGNSLFRYG</sequence>
<dbReference type="GO" id="GO:0008237">
    <property type="term" value="F:metallopeptidase activity"/>
    <property type="evidence" value="ECO:0007669"/>
    <property type="project" value="UniProtKB-KW"/>
</dbReference>
<dbReference type="Gene3D" id="3.30.2010.10">
    <property type="entry name" value="Metalloproteases ('zincins'), catalytic domain"/>
    <property type="match status" value="1"/>
</dbReference>
<name>A0ABT5IU23_9NEIS</name>
<gene>
    <name evidence="2" type="ORF">PQU95_02195</name>
</gene>
<dbReference type="InterPro" id="IPR053136">
    <property type="entry name" value="UTP_pyrophosphatase-like"/>
</dbReference>
<keyword evidence="2" id="KW-0645">Protease</keyword>
<dbReference type="CDD" id="cd07344">
    <property type="entry name" value="M48_yhfN_like"/>
    <property type="match status" value="1"/>
</dbReference>
<keyword evidence="2" id="KW-0378">Hydrolase</keyword>
<dbReference type="PANTHER" id="PTHR30399">
    <property type="entry name" value="UNCHARACTERIZED PROTEIN YGJP"/>
    <property type="match status" value="1"/>
</dbReference>
<dbReference type="InterPro" id="IPR002725">
    <property type="entry name" value="YgjP-like_metallopeptidase"/>
</dbReference>
<reference evidence="2 3" key="1">
    <citation type="submission" date="2023-01" db="EMBL/GenBank/DDBJ databases">
        <title>Novel species of the genus Vogesella isolated from rivers.</title>
        <authorList>
            <person name="Lu H."/>
        </authorList>
    </citation>
    <scope>NUCLEOTIDE SEQUENCE [LARGE SCALE GENOMIC DNA]</scope>
    <source>
        <strain evidence="2 3">DC21W</strain>
    </source>
</reference>
<evidence type="ECO:0000259" key="1">
    <source>
        <dbReference type="Pfam" id="PF01863"/>
    </source>
</evidence>
<dbReference type="RefSeq" id="WP_272750481.1">
    <property type="nucleotide sequence ID" value="NZ_JAQQLF010000002.1"/>
</dbReference>
<feature type="domain" description="YgjP-like metallopeptidase" evidence="1">
    <location>
        <begin position="28"/>
        <end position="229"/>
    </location>
</feature>
<keyword evidence="2" id="KW-0482">Metalloprotease</keyword>
<organism evidence="2 3">
    <name type="scientific">Vogesella aquatica</name>
    <dbReference type="NCBI Taxonomy" id="2984206"/>
    <lineage>
        <taxon>Bacteria</taxon>
        <taxon>Pseudomonadati</taxon>
        <taxon>Pseudomonadota</taxon>
        <taxon>Betaproteobacteria</taxon>
        <taxon>Neisseriales</taxon>
        <taxon>Chromobacteriaceae</taxon>
        <taxon>Vogesella</taxon>
    </lineage>
</organism>
<proteinExistence type="predicted"/>
<dbReference type="Pfam" id="PF01863">
    <property type="entry name" value="YgjP-like"/>
    <property type="match status" value="1"/>
</dbReference>
<keyword evidence="3" id="KW-1185">Reference proteome</keyword>
<dbReference type="Proteomes" id="UP001219956">
    <property type="component" value="Unassembled WGS sequence"/>
</dbReference>
<dbReference type="PANTHER" id="PTHR30399:SF1">
    <property type="entry name" value="UTP PYROPHOSPHATASE"/>
    <property type="match status" value="1"/>
</dbReference>
<comment type="caution">
    <text evidence="2">The sequence shown here is derived from an EMBL/GenBank/DDBJ whole genome shotgun (WGS) entry which is preliminary data.</text>
</comment>